<dbReference type="PANTHER" id="PTHR11559">
    <property type="entry name" value="CARBOXYLESTERASE"/>
    <property type="match status" value="1"/>
</dbReference>
<dbReference type="InterPro" id="IPR050309">
    <property type="entry name" value="Type-B_Carboxylest/Lipase"/>
</dbReference>
<dbReference type="InterPro" id="IPR002018">
    <property type="entry name" value="CarbesteraseB"/>
</dbReference>
<reference evidence="2" key="1">
    <citation type="submission" date="2020-04" db="EMBL/GenBank/DDBJ databases">
        <title>Draft genome resource of the tomato pathogen Pseudocercospora fuligena.</title>
        <authorList>
            <person name="Zaccaron A."/>
        </authorList>
    </citation>
    <scope>NUCLEOTIDE SEQUENCE</scope>
    <source>
        <strain evidence="2">PF001</strain>
    </source>
</reference>
<evidence type="ECO:0000313" key="3">
    <source>
        <dbReference type="Proteomes" id="UP000660729"/>
    </source>
</evidence>
<dbReference type="Pfam" id="PF00135">
    <property type="entry name" value="COesterase"/>
    <property type="match status" value="2"/>
</dbReference>
<evidence type="ECO:0000313" key="2">
    <source>
        <dbReference type="EMBL" id="KAF7187547.1"/>
    </source>
</evidence>
<name>A0A8H6RBM6_9PEZI</name>
<comment type="caution">
    <text evidence="2">The sequence shown here is derived from an EMBL/GenBank/DDBJ whole genome shotgun (WGS) entry which is preliminary data.</text>
</comment>
<organism evidence="2 3">
    <name type="scientific">Pseudocercospora fuligena</name>
    <dbReference type="NCBI Taxonomy" id="685502"/>
    <lineage>
        <taxon>Eukaryota</taxon>
        <taxon>Fungi</taxon>
        <taxon>Dikarya</taxon>
        <taxon>Ascomycota</taxon>
        <taxon>Pezizomycotina</taxon>
        <taxon>Dothideomycetes</taxon>
        <taxon>Dothideomycetidae</taxon>
        <taxon>Mycosphaerellales</taxon>
        <taxon>Mycosphaerellaceae</taxon>
        <taxon>Pseudocercospora</taxon>
    </lineage>
</organism>
<evidence type="ECO:0000259" key="1">
    <source>
        <dbReference type="Pfam" id="PF00135"/>
    </source>
</evidence>
<dbReference type="InterPro" id="IPR029058">
    <property type="entry name" value="AB_hydrolase_fold"/>
</dbReference>
<keyword evidence="3" id="KW-1185">Reference proteome</keyword>
<dbReference type="AlphaFoldDB" id="A0A8H6RBM6"/>
<dbReference type="EMBL" id="JABCIY010000227">
    <property type="protein sequence ID" value="KAF7187547.1"/>
    <property type="molecule type" value="Genomic_DNA"/>
</dbReference>
<feature type="domain" description="Carboxylesterase type B" evidence="1">
    <location>
        <begin position="307"/>
        <end position="427"/>
    </location>
</feature>
<proteinExistence type="predicted"/>
<dbReference type="Gene3D" id="3.40.50.1820">
    <property type="entry name" value="alpha/beta hydrolase"/>
    <property type="match status" value="2"/>
</dbReference>
<feature type="domain" description="Carboxylesterase type B" evidence="1">
    <location>
        <begin position="1"/>
        <end position="305"/>
    </location>
</feature>
<gene>
    <name evidence="2" type="ORF">HII31_11171</name>
</gene>
<dbReference type="SUPFAM" id="SSF53474">
    <property type="entry name" value="alpha/beta-Hydrolases"/>
    <property type="match status" value="1"/>
</dbReference>
<sequence length="443" mass="49247">MPFAKPPTGELRWLPPQKPDGIPFDRVFDATHLPPSCPQYFSTVVGIYSDHVPQYLISGPMSEDCLQLSIWTPTNAQNLPVLFFITGGGFQVGGVDIPYQLPHHWVQRTQAHIVVTINYRMNIFGFPHAEGLEDQNLAILDQRAALEWLRDNIKAFGGDPHRITMYGQSAGGVAVDYHIHAFADDPIVTGYFGQSGTAFLPVKSNDLGNTISKFSHVAASMNCSRNDPMAELQCMRGVPWETLNDFVGAWAGESGTSIPFNPVVDNKIVFEDYDYQYHLGKMSRLPAIFSTTRTEGNSFVPFAPEGVNETLAKQLGDFYFHCPTAYTTKLRQQAGLKTYRYVYSGNFSNNSPLPWMGAFHGSDLPMVFGTHEDFENGGGHSTLFEYETAIAMQDMLLAFMIDPQSGLERKGWPSMNSGLALDFGRDGTIMQNITLEQLDSDCH</sequence>
<dbReference type="Proteomes" id="UP000660729">
    <property type="component" value="Unassembled WGS sequence"/>
</dbReference>
<dbReference type="OrthoDB" id="408631at2759"/>
<protein>
    <submittedName>
        <fullName evidence="2">Cholinesterase</fullName>
    </submittedName>
</protein>
<accession>A0A8H6RBM6</accession>